<accession>A0A2K9NDU5</accession>
<evidence type="ECO:0000313" key="3">
    <source>
        <dbReference type="Proteomes" id="UP000234752"/>
    </source>
</evidence>
<gene>
    <name evidence="2" type="ORF">C0V82_13670</name>
</gene>
<dbReference type="AlphaFoldDB" id="A0A2K9NDU5"/>
<organism evidence="2 3">
    <name type="scientific">Niveispirillum cyanobacteriorum</name>
    <dbReference type="NCBI Taxonomy" id="1612173"/>
    <lineage>
        <taxon>Bacteria</taxon>
        <taxon>Pseudomonadati</taxon>
        <taxon>Pseudomonadota</taxon>
        <taxon>Alphaproteobacteria</taxon>
        <taxon>Rhodospirillales</taxon>
        <taxon>Azospirillaceae</taxon>
        <taxon>Niveispirillum</taxon>
    </lineage>
</organism>
<name>A0A2K9NDU5_9PROT</name>
<dbReference type="SUPFAM" id="SSF54427">
    <property type="entry name" value="NTF2-like"/>
    <property type="match status" value="2"/>
</dbReference>
<dbReference type="InterPro" id="IPR032710">
    <property type="entry name" value="NTF2-like_dom_sf"/>
</dbReference>
<protein>
    <recommendedName>
        <fullName evidence="1">SnoaL-like domain-containing protein</fullName>
    </recommendedName>
</protein>
<evidence type="ECO:0000259" key="1">
    <source>
        <dbReference type="Pfam" id="PF12680"/>
    </source>
</evidence>
<dbReference type="Gene3D" id="3.10.450.50">
    <property type="match status" value="1"/>
</dbReference>
<dbReference type="Pfam" id="PF12680">
    <property type="entry name" value="SnoaL_2"/>
    <property type="match status" value="1"/>
</dbReference>
<proteinExistence type="predicted"/>
<dbReference type="InterPro" id="IPR037401">
    <property type="entry name" value="SnoaL-like"/>
</dbReference>
<dbReference type="EMBL" id="CP025611">
    <property type="protein sequence ID" value="AUN31162.1"/>
    <property type="molecule type" value="Genomic_DNA"/>
</dbReference>
<dbReference type="Proteomes" id="UP000234752">
    <property type="component" value="Chromosome eg_1"/>
</dbReference>
<keyword evidence="3" id="KW-1185">Reference proteome</keyword>
<evidence type="ECO:0000313" key="2">
    <source>
        <dbReference type="EMBL" id="AUN31162.1"/>
    </source>
</evidence>
<feature type="domain" description="SnoaL-like" evidence="1">
    <location>
        <begin position="196"/>
        <end position="294"/>
    </location>
</feature>
<dbReference type="KEGG" id="ncb:C0V82_13670"/>
<sequence>MDHLRRSGHLAADFRGTGGMSLGTAAQLFTVEQAARQRAACGLWIDHALHTVTLETPFARDYGRDALVTCALAGAHLLSPVDFRDVWLVSGADGHVAWSALVSGSHAGSSAAFGPASGRAVHALGGGAARLIGGRVGDLYWFDDTLALTRAAGADPQHVADALRLAEITPLGLDPAMDQRPIAGAALLPGAPGWLAAWLSVLVQKRPDQVEGLYAAPATLTLTAGRSVAGADAIARHWLALLLALPDLRLWPERFMLEGDRAALLWRLSATGPNGPVRNIPVLSMWQLEGGRIMAERLLLDEVSLLAR</sequence>
<reference evidence="2 3" key="1">
    <citation type="submission" date="2017-12" db="EMBL/GenBank/DDBJ databases">
        <title>Genomes of bacteria within cyanobacterial aggregates.</title>
        <authorList>
            <person name="Cai H."/>
        </authorList>
    </citation>
    <scope>NUCLEOTIDE SEQUENCE [LARGE SCALE GENOMIC DNA]</scope>
    <source>
        <strain evidence="2 3">TH16</strain>
    </source>
</reference>